<accession>A0AAV4X9V5</accession>
<protein>
    <submittedName>
        <fullName evidence="1">Uncharacterized protein</fullName>
    </submittedName>
</protein>
<sequence length="97" mass="10862">MPNSSNERRKKGYRGPYAGDLRVTPTALISKDSERKARVCHCDFGAGYPRIILLSSGTCLFERVPLRTRARKWVSRHVNNLPLLGEVKGRTCATMDG</sequence>
<evidence type="ECO:0000313" key="1">
    <source>
        <dbReference type="EMBL" id="GIY91691.1"/>
    </source>
</evidence>
<reference evidence="1 2" key="1">
    <citation type="submission" date="2021-06" db="EMBL/GenBank/DDBJ databases">
        <title>Caerostris extrusa draft genome.</title>
        <authorList>
            <person name="Kono N."/>
            <person name="Arakawa K."/>
        </authorList>
    </citation>
    <scope>NUCLEOTIDE SEQUENCE [LARGE SCALE GENOMIC DNA]</scope>
</reference>
<dbReference type="Proteomes" id="UP001054945">
    <property type="component" value="Unassembled WGS sequence"/>
</dbReference>
<keyword evidence="2" id="KW-1185">Reference proteome</keyword>
<organism evidence="1 2">
    <name type="scientific">Caerostris extrusa</name>
    <name type="common">Bark spider</name>
    <name type="synonym">Caerostris bankana</name>
    <dbReference type="NCBI Taxonomy" id="172846"/>
    <lineage>
        <taxon>Eukaryota</taxon>
        <taxon>Metazoa</taxon>
        <taxon>Ecdysozoa</taxon>
        <taxon>Arthropoda</taxon>
        <taxon>Chelicerata</taxon>
        <taxon>Arachnida</taxon>
        <taxon>Araneae</taxon>
        <taxon>Araneomorphae</taxon>
        <taxon>Entelegynae</taxon>
        <taxon>Araneoidea</taxon>
        <taxon>Araneidae</taxon>
        <taxon>Caerostris</taxon>
    </lineage>
</organism>
<dbReference type="EMBL" id="BPLR01000041">
    <property type="protein sequence ID" value="GIY91691.1"/>
    <property type="molecule type" value="Genomic_DNA"/>
</dbReference>
<evidence type="ECO:0000313" key="2">
    <source>
        <dbReference type="Proteomes" id="UP001054945"/>
    </source>
</evidence>
<comment type="caution">
    <text evidence="1">The sequence shown here is derived from an EMBL/GenBank/DDBJ whole genome shotgun (WGS) entry which is preliminary data.</text>
</comment>
<name>A0AAV4X9V5_CAEEX</name>
<proteinExistence type="predicted"/>
<gene>
    <name evidence="1" type="ORF">CEXT_704241</name>
</gene>
<dbReference type="AlphaFoldDB" id="A0AAV4X9V5"/>